<reference evidence="1" key="1">
    <citation type="submission" date="2014-11" db="EMBL/GenBank/DDBJ databases">
        <authorList>
            <person name="Amaro Gonzalez C."/>
        </authorList>
    </citation>
    <scope>NUCLEOTIDE SEQUENCE</scope>
</reference>
<dbReference type="EMBL" id="GBXM01014516">
    <property type="protein sequence ID" value="JAH94061.1"/>
    <property type="molecule type" value="Transcribed_RNA"/>
</dbReference>
<protein>
    <submittedName>
        <fullName evidence="1">Uncharacterized protein</fullName>
    </submittedName>
</protein>
<sequence length="51" mass="5805">MKGNRFPIRSRSAVISSPFSSERIKAVAREQLLRQPGFFVELDSVPSQREV</sequence>
<name>A0A0E9WUZ0_ANGAN</name>
<dbReference type="AlphaFoldDB" id="A0A0E9WUZ0"/>
<reference evidence="1" key="2">
    <citation type="journal article" date="2015" name="Fish Shellfish Immunol.">
        <title>Early steps in the European eel (Anguilla anguilla)-Vibrio vulnificus interaction in the gills: Role of the RtxA13 toxin.</title>
        <authorList>
            <person name="Callol A."/>
            <person name="Pajuelo D."/>
            <person name="Ebbesson L."/>
            <person name="Teles M."/>
            <person name="MacKenzie S."/>
            <person name="Amaro C."/>
        </authorList>
    </citation>
    <scope>NUCLEOTIDE SEQUENCE</scope>
</reference>
<evidence type="ECO:0000313" key="1">
    <source>
        <dbReference type="EMBL" id="JAH94061.1"/>
    </source>
</evidence>
<proteinExistence type="predicted"/>
<organism evidence="1">
    <name type="scientific">Anguilla anguilla</name>
    <name type="common">European freshwater eel</name>
    <name type="synonym">Muraena anguilla</name>
    <dbReference type="NCBI Taxonomy" id="7936"/>
    <lineage>
        <taxon>Eukaryota</taxon>
        <taxon>Metazoa</taxon>
        <taxon>Chordata</taxon>
        <taxon>Craniata</taxon>
        <taxon>Vertebrata</taxon>
        <taxon>Euteleostomi</taxon>
        <taxon>Actinopterygii</taxon>
        <taxon>Neopterygii</taxon>
        <taxon>Teleostei</taxon>
        <taxon>Anguilliformes</taxon>
        <taxon>Anguillidae</taxon>
        <taxon>Anguilla</taxon>
    </lineage>
</organism>
<accession>A0A0E9WUZ0</accession>